<dbReference type="AlphaFoldDB" id="A0A1M5XTS3"/>
<sequence length="220" mass="23172">MKFKKASVLVLALAMILSLALAGCSTSSNSSGGTASGTPSDSPSASPSDDASDDGGEAAAPGEAAGFEEFPIGDDQELGPLNVGAVYFQPVDMEPADRAGIPASEADMHIEADISALKNDLGYGVGDFVPWLTVKYEITSEDGQTKVEGTFMPMNASDGPHYGANIKLGPAGTYKVKFTIENPEAQGFLLHVDKETGVSGRYWTEPLVAQWDFDYVPRVW</sequence>
<dbReference type="Gene3D" id="2.60.40.2480">
    <property type="entry name" value="Periplasmic metal-binding protein Tp34-type"/>
    <property type="match status" value="1"/>
</dbReference>
<organism evidence="5 6">
    <name type="scientific">Sporobacter termitidis DSM 10068</name>
    <dbReference type="NCBI Taxonomy" id="1123282"/>
    <lineage>
        <taxon>Bacteria</taxon>
        <taxon>Bacillati</taxon>
        <taxon>Bacillota</taxon>
        <taxon>Clostridia</taxon>
        <taxon>Eubacteriales</taxon>
        <taxon>Oscillospiraceae</taxon>
        <taxon>Sporobacter</taxon>
    </lineage>
</organism>
<accession>A0A1M5XTS3</accession>
<name>A0A1M5XTS3_9FIRM</name>
<dbReference type="Pfam" id="PF10634">
    <property type="entry name" value="Iron_transport"/>
    <property type="match status" value="1"/>
</dbReference>
<dbReference type="RefSeq" id="WP_200796622.1">
    <property type="nucleotide sequence ID" value="NZ_FQXV01000006.1"/>
</dbReference>
<gene>
    <name evidence="5" type="ORF">SAMN02745823_02036</name>
</gene>
<evidence type="ECO:0000256" key="2">
    <source>
        <dbReference type="ARBA" id="ARBA00022729"/>
    </source>
</evidence>
<dbReference type="PROSITE" id="PS51257">
    <property type="entry name" value="PROKAR_LIPOPROTEIN"/>
    <property type="match status" value="1"/>
</dbReference>
<keyword evidence="6" id="KW-1185">Reference proteome</keyword>
<evidence type="ECO:0000313" key="5">
    <source>
        <dbReference type="EMBL" id="SHI03225.1"/>
    </source>
</evidence>
<comment type="similarity">
    <text evidence="1">Belongs to the UPF0423 family.</text>
</comment>
<evidence type="ECO:0000256" key="4">
    <source>
        <dbReference type="SAM" id="SignalP"/>
    </source>
</evidence>
<proteinExistence type="inferred from homology"/>
<dbReference type="InterPro" id="IPR038482">
    <property type="entry name" value="Tp34-type_sf"/>
</dbReference>
<dbReference type="Proteomes" id="UP000183995">
    <property type="component" value="Unassembled WGS sequence"/>
</dbReference>
<feature type="chain" id="PRO_5039574498" description="Fe2+ transport protein" evidence="4">
    <location>
        <begin position="23"/>
        <end position="220"/>
    </location>
</feature>
<feature type="signal peptide" evidence="4">
    <location>
        <begin position="1"/>
        <end position="22"/>
    </location>
</feature>
<feature type="compositionally biased region" description="Low complexity" evidence="3">
    <location>
        <begin position="27"/>
        <end position="49"/>
    </location>
</feature>
<dbReference type="EMBL" id="FQXV01000006">
    <property type="protein sequence ID" value="SHI03225.1"/>
    <property type="molecule type" value="Genomic_DNA"/>
</dbReference>
<evidence type="ECO:0008006" key="7">
    <source>
        <dbReference type="Google" id="ProtNLM"/>
    </source>
</evidence>
<evidence type="ECO:0000313" key="6">
    <source>
        <dbReference type="Proteomes" id="UP000183995"/>
    </source>
</evidence>
<keyword evidence="2 4" id="KW-0732">Signal</keyword>
<evidence type="ECO:0000256" key="1">
    <source>
        <dbReference type="ARBA" id="ARBA00010013"/>
    </source>
</evidence>
<dbReference type="STRING" id="1123282.SAMN02745823_02036"/>
<reference evidence="5 6" key="1">
    <citation type="submission" date="2016-11" db="EMBL/GenBank/DDBJ databases">
        <authorList>
            <person name="Jaros S."/>
            <person name="Januszkiewicz K."/>
            <person name="Wedrychowicz H."/>
        </authorList>
    </citation>
    <scope>NUCLEOTIDE SEQUENCE [LARGE SCALE GENOMIC DNA]</scope>
    <source>
        <strain evidence="5 6">DSM 10068</strain>
    </source>
</reference>
<protein>
    <recommendedName>
        <fullName evidence="7">Fe2+ transport protein</fullName>
    </recommendedName>
</protein>
<evidence type="ECO:0000256" key="3">
    <source>
        <dbReference type="SAM" id="MobiDB-lite"/>
    </source>
</evidence>
<dbReference type="InterPro" id="IPR018470">
    <property type="entry name" value="Metal-bd_Tp34-typ"/>
</dbReference>
<feature type="region of interest" description="Disordered" evidence="3">
    <location>
        <begin position="27"/>
        <end position="61"/>
    </location>
</feature>